<dbReference type="EMBL" id="LHUR01000023">
    <property type="protein sequence ID" value="KOA19450.1"/>
    <property type="molecule type" value="Genomic_DNA"/>
</dbReference>
<feature type="transmembrane region" description="Helical" evidence="1">
    <location>
        <begin position="6"/>
        <end position="25"/>
    </location>
</feature>
<name>A0A0L6Z905_9CLOT</name>
<keyword evidence="1" id="KW-1133">Transmembrane helix</keyword>
<evidence type="ECO:0000313" key="3">
    <source>
        <dbReference type="Proteomes" id="UP000037043"/>
    </source>
</evidence>
<reference evidence="3" key="1">
    <citation type="submission" date="2015-08" db="EMBL/GenBank/DDBJ databases">
        <title>Genome sequence of the strict anaerobe Clostridium homopropionicum LuHBu1 (DSM 5847T).</title>
        <authorList>
            <person name="Poehlein A."/>
            <person name="Beck M."/>
            <person name="Schiel-Bengelsdorf B."/>
            <person name="Bengelsdorf F.R."/>
            <person name="Daniel R."/>
            <person name="Duerre P."/>
        </authorList>
    </citation>
    <scope>NUCLEOTIDE SEQUENCE [LARGE SCALE GENOMIC DNA]</scope>
    <source>
        <strain evidence="3">DSM 5847</strain>
    </source>
</reference>
<dbReference type="PATRIC" id="fig|1121318.3.peg.2075"/>
<dbReference type="Pfam" id="PF07441">
    <property type="entry name" value="BofA"/>
    <property type="match status" value="1"/>
</dbReference>
<feature type="transmembrane region" description="Helical" evidence="1">
    <location>
        <begin position="60"/>
        <end position="80"/>
    </location>
</feature>
<dbReference type="AlphaFoldDB" id="A0A0L6Z905"/>
<gene>
    <name evidence="2" type="primary">bofA</name>
    <name evidence="2" type="ORF">CLHOM_20580</name>
</gene>
<organism evidence="2 3">
    <name type="scientific">Clostridium homopropionicum DSM 5847</name>
    <dbReference type="NCBI Taxonomy" id="1121318"/>
    <lineage>
        <taxon>Bacteria</taxon>
        <taxon>Bacillati</taxon>
        <taxon>Bacillota</taxon>
        <taxon>Clostridia</taxon>
        <taxon>Eubacteriales</taxon>
        <taxon>Clostridiaceae</taxon>
        <taxon>Clostridium</taxon>
    </lineage>
</organism>
<protein>
    <submittedName>
        <fullName evidence="2">Sigma-K factor-processing regulatory protein BofA</fullName>
    </submittedName>
</protein>
<keyword evidence="1" id="KW-0472">Membrane</keyword>
<keyword evidence="1" id="KW-0812">Transmembrane</keyword>
<accession>A0A0L6Z905</accession>
<sequence length="84" mass="9390">MDYIVFFIGGLILLFLIVKLLAWPLKILWKLLINGVLGVVLLIIVNFIGGYFGLSIGINPWTAIIAGFFGIPGVIFLILFKMFF</sequence>
<feature type="transmembrane region" description="Helical" evidence="1">
    <location>
        <begin position="32"/>
        <end position="54"/>
    </location>
</feature>
<comment type="caution">
    <text evidence="2">The sequence shown here is derived from an EMBL/GenBank/DDBJ whole genome shotgun (WGS) entry which is preliminary data.</text>
</comment>
<keyword evidence="3" id="KW-1185">Reference proteome</keyword>
<evidence type="ECO:0000256" key="1">
    <source>
        <dbReference type="SAM" id="Phobius"/>
    </source>
</evidence>
<dbReference type="RefSeq" id="WP_052221601.1">
    <property type="nucleotide sequence ID" value="NZ_LHUR01000023.1"/>
</dbReference>
<evidence type="ECO:0000313" key="2">
    <source>
        <dbReference type="EMBL" id="KOA19450.1"/>
    </source>
</evidence>
<proteinExistence type="predicted"/>
<dbReference type="Proteomes" id="UP000037043">
    <property type="component" value="Unassembled WGS sequence"/>
</dbReference>
<dbReference type="STRING" id="36844.SAMN04488501_1372"/>
<dbReference type="InterPro" id="IPR010001">
    <property type="entry name" value="BofA"/>
</dbReference>
<dbReference type="NCBIfam" id="TIGR02862">
    <property type="entry name" value="spore_BofA"/>
    <property type="match status" value="1"/>
</dbReference>